<accession>A0A815FAU9</accession>
<keyword evidence="1" id="KW-0175">Coiled coil</keyword>
<dbReference type="EMBL" id="CAJNOW010001630">
    <property type="protein sequence ID" value="CAF1322985.1"/>
    <property type="molecule type" value="Genomic_DNA"/>
</dbReference>
<protein>
    <recommendedName>
        <fullName evidence="7">B box-type domain-containing protein</fullName>
    </recommendedName>
</protein>
<evidence type="ECO:0000313" key="3">
    <source>
        <dbReference type="EMBL" id="CAF1322985.1"/>
    </source>
</evidence>
<dbReference type="EMBL" id="CAJOBJ010085658">
    <property type="protein sequence ID" value="CAF4519411.1"/>
    <property type="molecule type" value="Genomic_DNA"/>
</dbReference>
<reference evidence="3" key="1">
    <citation type="submission" date="2021-02" db="EMBL/GenBank/DDBJ databases">
        <authorList>
            <person name="Nowell W R."/>
        </authorList>
    </citation>
    <scope>NUCLEOTIDE SEQUENCE</scope>
</reference>
<evidence type="ECO:0000313" key="6">
    <source>
        <dbReference type="Proteomes" id="UP000663834"/>
    </source>
</evidence>
<dbReference type="OrthoDB" id="10034145at2759"/>
<evidence type="ECO:0008006" key="7">
    <source>
        <dbReference type="Google" id="ProtNLM"/>
    </source>
</evidence>
<evidence type="ECO:0000313" key="5">
    <source>
        <dbReference type="EMBL" id="CAF4519411.1"/>
    </source>
</evidence>
<sequence length="528" mass="61933">MVSTSGDNNPCSICGARRWVLPCDGCHRLFCFKHVSDHRADLTKQLETIQNQHDNLQLIYNQHEKYQEHPLFAFIDVWEHDSIVKIQQTAQKARDELRKVHDEANDQMKTMLKHFNEQMNIGRQNDEYTERELDEWKEQLINIRKQLETPCDIELVSDNTVAPIHMIKINTTKPKLLLESATISQRTQLHEKTSNIQCLNDNDEEITKQQSAIIDVTEIPAVESSESTEPSAISKVETQITLNSSTMPLIESHRLIDPTKTHDLLYLKLTPEIHSELPQILNRLTDHHLHIFHQKDDFLNQLKCCEQAIIFIDVSDVSLNEQNYLLDSISEVDDVYYLYIRGCPSDDDDERCYFFRRYPKIKAMFENEQRLMVQWAVDTANEYKTMGDAYIEKGDKENGRKCFEQEEHKNFEIIFDSHVFCRFTNKTKCLKYVSSRLTNIRLLHFFIPKYGASIKEMKQQYDYPMFVKIFHVDCLATYLRQAAISHFIEQAERRKHEPDEHELALQAAAEFSDALANKLSEYMIEKTC</sequence>
<comment type="caution">
    <text evidence="3">The sequence shown here is derived from an EMBL/GenBank/DDBJ whole genome shotgun (WGS) entry which is preliminary data.</text>
</comment>
<organism evidence="3 6">
    <name type="scientific">Rotaria magnacalcarata</name>
    <dbReference type="NCBI Taxonomy" id="392030"/>
    <lineage>
        <taxon>Eukaryota</taxon>
        <taxon>Metazoa</taxon>
        <taxon>Spiralia</taxon>
        <taxon>Gnathifera</taxon>
        <taxon>Rotifera</taxon>
        <taxon>Eurotatoria</taxon>
        <taxon>Bdelloidea</taxon>
        <taxon>Philodinida</taxon>
        <taxon>Philodinidae</taxon>
        <taxon>Rotaria</taxon>
    </lineage>
</organism>
<evidence type="ECO:0000256" key="1">
    <source>
        <dbReference type="SAM" id="Coils"/>
    </source>
</evidence>
<feature type="coiled-coil region" evidence="1">
    <location>
        <begin position="83"/>
        <end position="110"/>
    </location>
</feature>
<dbReference type="EMBL" id="CAJOBH010000845">
    <property type="protein sequence ID" value="CAF3820967.1"/>
    <property type="molecule type" value="Genomic_DNA"/>
</dbReference>
<evidence type="ECO:0000313" key="4">
    <source>
        <dbReference type="EMBL" id="CAF3820967.1"/>
    </source>
</evidence>
<dbReference type="EMBL" id="CAJNOV010007493">
    <property type="protein sequence ID" value="CAF1286401.1"/>
    <property type="molecule type" value="Genomic_DNA"/>
</dbReference>
<proteinExistence type="predicted"/>
<dbReference type="Proteomes" id="UP000663855">
    <property type="component" value="Unassembled WGS sequence"/>
</dbReference>
<name>A0A815FAU9_9BILA</name>
<dbReference type="Proteomes" id="UP000681720">
    <property type="component" value="Unassembled WGS sequence"/>
</dbReference>
<gene>
    <name evidence="4" type="ORF">BYL167_LOCUS4107</name>
    <name evidence="2" type="ORF">CJN711_LOCUS16245</name>
    <name evidence="5" type="ORF">GIL414_LOCUS35547</name>
    <name evidence="3" type="ORF">KQP761_LOCUS5838</name>
</gene>
<evidence type="ECO:0000313" key="2">
    <source>
        <dbReference type="EMBL" id="CAF1286401.1"/>
    </source>
</evidence>
<dbReference type="Proteomes" id="UP000663834">
    <property type="component" value="Unassembled WGS sequence"/>
</dbReference>
<dbReference type="Proteomes" id="UP000681967">
    <property type="component" value="Unassembled WGS sequence"/>
</dbReference>
<dbReference type="AlphaFoldDB" id="A0A815FAU9"/>